<evidence type="ECO:0000256" key="2">
    <source>
        <dbReference type="SAM" id="MobiDB-lite"/>
    </source>
</evidence>
<evidence type="ECO:0000259" key="3">
    <source>
        <dbReference type="PROSITE" id="PS50102"/>
    </source>
</evidence>
<sequence length="295" mass="32820">MRRFYVAGLAHDASSEEVARMLAPMGNVLAVDMPLPKTFRPFGKHLSLATNLATSTEDTCRGFAFVDVEVKDERAVRRVTAAFEGSKARGGGKLRIRDAKPAFDLGEYKRKRAEEEIACEKASDVHQREKTLVVEPGAHFARTVRTLTFTPDANRVVTSATKAKAKAKELPVEAPTKTRKMDKRDSATLVGRQTNYDDDEEEEEEEEEDFEEARARTRSLLASFLDDREQKEEENAVQAAARVGARVAAAVSQRHEATEEEEEEDGYDSVVGEEEDSDSDDFGMNIVGVTSSKRR</sequence>
<feature type="region of interest" description="Disordered" evidence="2">
    <location>
        <begin position="167"/>
        <end position="295"/>
    </location>
</feature>
<dbReference type="GO" id="GO:0003723">
    <property type="term" value="F:RNA binding"/>
    <property type="evidence" value="ECO:0007669"/>
    <property type="project" value="UniProtKB-UniRule"/>
</dbReference>
<dbReference type="AlphaFoldDB" id="A0A830HA50"/>
<feature type="compositionally biased region" description="Low complexity" evidence="2">
    <location>
        <begin position="236"/>
        <end position="251"/>
    </location>
</feature>
<proteinExistence type="predicted"/>
<feature type="domain" description="RRM" evidence="3">
    <location>
        <begin position="2"/>
        <end position="101"/>
    </location>
</feature>
<feature type="compositionally biased region" description="Acidic residues" evidence="2">
    <location>
        <begin position="258"/>
        <end position="281"/>
    </location>
</feature>
<evidence type="ECO:0000313" key="5">
    <source>
        <dbReference type="Proteomes" id="UP000660262"/>
    </source>
</evidence>
<dbReference type="InterPro" id="IPR035979">
    <property type="entry name" value="RBD_domain_sf"/>
</dbReference>
<dbReference type="Gene3D" id="3.30.70.330">
    <property type="match status" value="1"/>
</dbReference>
<dbReference type="InterPro" id="IPR012677">
    <property type="entry name" value="Nucleotide-bd_a/b_plait_sf"/>
</dbReference>
<name>A0A830HA50_9CHLO</name>
<feature type="compositionally biased region" description="Basic and acidic residues" evidence="2">
    <location>
        <begin position="225"/>
        <end position="234"/>
    </location>
</feature>
<comment type="caution">
    <text evidence="4">The sequence shown here is derived from an EMBL/GenBank/DDBJ whole genome shotgun (WGS) entry which is preliminary data.</text>
</comment>
<gene>
    <name evidence="4" type="ORF">PPROV_000295000</name>
</gene>
<dbReference type="InterPro" id="IPR000504">
    <property type="entry name" value="RRM_dom"/>
</dbReference>
<keyword evidence="5" id="KW-1185">Reference proteome</keyword>
<protein>
    <recommendedName>
        <fullName evidence="3">RRM domain-containing protein</fullName>
    </recommendedName>
</protein>
<dbReference type="PROSITE" id="PS50102">
    <property type="entry name" value="RRM"/>
    <property type="match status" value="1"/>
</dbReference>
<dbReference type="SUPFAM" id="SSF54928">
    <property type="entry name" value="RNA-binding domain, RBD"/>
    <property type="match status" value="1"/>
</dbReference>
<dbReference type="OrthoDB" id="439808at2759"/>
<evidence type="ECO:0000313" key="4">
    <source>
        <dbReference type="EMBL" id="GHP04196.1"/>
    </source>
</evidence>
<organism evidence="4 5">
    <name type="scientific">Pycnococcus provasolii</name>
    <dbReference type="NCBI Taxonomy" id="41880"/>
    <lineage>
        <taxon>Eukaryota</taxon>
        <taxon>Viridiplantae</taxon>
        <taxon>Chlorophyta</taxon>
        <taxon>Pseudoscourfieldiophyceae</taxon>
        <taxon>Pseudoscourfieldiales</taxon>
        <taxon>Pycnococcaceae</taxon>
        <taxon>Pycnococcus</taxon>
    </lineage>
</organism>
<reference evidence="4" key="1">
    <citation type="submission" date="2020-10" db="EMBL/GenBank/DDBJ databases">
        <title>Unveiling of a novel bifunctional photoreceptor, Dualchrome1, isolated from a cosmopolitan green alga.</title>
        <authorList>
            <person name="Suzuki S."/>
            <person name="Kawachi M."/>
        </authorList>
    </citation>
    <scope>NUCLEOTIDE SEQUENCE</scope>
    <source>
        <strain evidence="4">NIES 2893</strain>
    </source>
</reference>
<keyword evidence="1" id="KW-0694">RNA-binding</keyword>
<evidence type="ECO:0000256" key="1">
    <source>
        <dbReference type="PROSITE-ProRule" id="PRU00176"/>
    </source>
</evidence>
<accession>A0A830HA50</accession>
<feature type="compositionally biased region" description="Acidic residues" evidence="2">
    <location>
        <begin position="196"/>
        <end position="211"/>
    </location>
</feature>
<dbReference type="Proteomes" id="UP000660262">
    <property type="component" value="Unassembled WGS sequence"/>
</dbReference>
<dbReference type="EMBL" id="BNJQ01000007">
    <property type="protein sequence ID" value="GHP04196.1"/>
    <property type="molecule type" value="Genomic_DNA"/>
</dbReference>